<evidence type="ECO:0000256" key="1">
    <source>
        <dbReference type="ARBA" id="ARBA00004477"/>
    </source>
</evidence>
<name>A0ABD1CE84_CULPP</name>
<evidence type="ECO:0000313" key="13">
    <source>
        <dbReference type="Proteomes" id="UP001562425"/>
    </source>
</evidence>
<dbReference type="CDD" id="cd07987">
    <property type="entry name" value="LPLAT_MGAT-like"/>
    <property type="match status" value="2"/>
</dbReference>
<keyword evidence="6 11" id="KW-0256">Endoplasmic reticulum</keyword>
<dbReference type="PANTHER" id="PTHR12317:SF79">
    <property type="entry name" value="ACYLTRANSFERASE"/>
    <property type="match status" value="1"/>
</dbReference>
<evidence type="ECO:0000256" key="3">
    <source>
        <dbReference type="ARBA" id="ARBA00022516"/>
    </source>
</evidence>
<evidence type="ECO:0000256" key="7">
    <source>
        <dbReference type="ARBA" id="ARBA00022989"/>
    </source>
</evidence>
<evidence type="ECO:0000313" key="12">
    <source>
        <dbReference type="EMBL" id="KAL1374691.1"/>
    </source>
</evidence>
<dbReference type="EC" id="2.3.1.-" evidence="11"/>
<keyword evidence="8" id="KW-0443">Lipid metabolism</keyword>
<evidence type="ECO:0000256" key="4">
    <source>
        <dbReference type="ARBA" id="ARBA00022679"/>
    </source>
</evidence>
<evidence type="ECO:0000256" key="5">
    <source>
        <dbReference type="ARBA" id="ARBA00022692"/>
    </source>
</evidence>
<dbReference type="GO" id="GO:0006629">
    <property type="term" value="P:lipid metabolic process"/>
    <property type="evidence" value="ECO:0007669"/>
    <property type="project" value="UniProtKB-KW"/>
</dbReference>
<dbReference type="AlphaFoldDB" id="A0ABD1CE84"/>
<reference evidence="12 13" key="1">
    <citation type="submission" date="2024-05" db="EMBL/GenBank/DDBJ databases">
        <title>Culex pipiens pipiens assembly and annotation.</title>
        <authorList>
            <person name="Alout H."/>
            <person name="Durand T."/>
        </authorList>
    </citation>
    <scope>NUCLEOTIDE SEQUENCE [LARGE SCALE GENOMIC DNA]</scope>
    <source>
        <strain evidence="12">HA-2024</strain>
        <tissue evidence="12">Whole body</tissue>
    </source>
</reference>
<comment type="similarity">
    <text evidence="2 11">Belongs to the diacylglycerol acyltransferase family.</text>
</comment>
<keyword evidence="4 11" id="KW-0808">Transferase</keyword>
<sequence length="470" mass="52384">MCTYFSTSTFLNYATDTTGFYRLFPGIRSKPCTLNFHFVIPFFREILLNWGLGSCASASVKHMLTASNNPNHPTNQDGYTSNAVVLVVGGAAESLHCRPNNFQLVLKKRKGFCKIALETGASLVPVLHFGELDLFDQPPNPPGSPLRNFQEWIKNTTGIAPAAFRGVGFLQNTYGIIPRPKPLNAVIGRPIEMGKIEKPTQADVDKLHERFCKELTELFEENKPKFVEDYQNVMLVLDTGCFLSFATDWTGFCHQYPGIRSRVVTLDIHLIVPFFRELCFSWGVASSSEKCIVKLLQAPNDPDHKLNSDGKTSNAVVIIVGGAAESLNCRPNNYQLVLKRRKGFCRIALQTGTALVPVINFGELDLFDQPSNPPGSRLRSCQEWMKAKTGIAPPAFIGRGFFQYNYGLIPRRKPINTVIGAPIEVPRVETPSAEQIEALHAKFCTALEDLFETHKSSYVENHENVKLIVD</sequence>
<keyword evidence="3" id="KW-0444">Lipid biosynthesis</keyword>
<accession>A0ABD1CE84</accession>
<keyword evidence="10" id="KW-0012">Acyltransferase</keyword>
<protein>
    <recommendedName>
        <fullName evidence="11">Acyltransferase</fullName>
        <ecNumber evidence="11">2.3.1.-</ecNumber>
    </recommendedName>
</protein>
<dbReference type="GO" id="GO:0016746">
    <property type="term" value="F:acyltransferase activity"/>
    <property type="evidence" value="ECO:0007669"/>
    <property type="project" value="UniProtKB-KW"/>
</dbReference>
<keyword evidence="9" id="KW-0472">Membrane</keyword>
<dbReference type="EMBL" id="JBEHCU010013117">
    <property type="protein sequence ID" value="KAL1374691.1"/>
    <property type="molecule type" value="Genomic_DNA"/>
</dbReference>
<evidence type="ECO:0000256" key="11">
    <source>
        <dbReference type="RuleBase" id="RU367023"/>
    </source>
</evidence>
<keyword evidence="13" id="KW-1185">Reference proteome</keyword>
<dbReference type="PANTHER" id="PTHR12317">
    <property type="entry name" value="DIACYLGLYCEROL O-ACYLTRANSFERASE"/>
    <property type="match status" value="1"/>
</dbReference>
<comment type="subcellular location">
    <subcellularLocation>
        <location evidence="1 11">Endoplasmic reticulum membrane</location>
        <topology evidence="1 11">Multi-pass membrane protein</topology>
    </subcellularLocation>
</comment>
<evidence type="ECO:0000256" key="10">
    <source>
        <dbReference type="ARBA" id="ARBA00023315"/>
    </source>
</evidence>
<gene>
    <name evidence="12" type="ORF">pipiens_017938</name>
</gene>
<evidence type="ECO:0000256" key="8">
    <source>
        <dbReference type="ARBA" id="ARBA00023098"/>
    </source>
</evidence>
<dbReference type="InterPro" id="IPR007130">
    <property type="entry name" value="DAGAT"/>
</dbReference>
<evidence type="ECO:0000256" key="6">
    <source>
        <dbReference type="ARBA" id="ARBA00022824"/>
    </source>
</evidence>
<keyword evidence="7" id="KW-1133">Transmembrane helix</keyword>
<evidence type="ECO:0000256" key="9">
    <source>
        <dbReference type="ARBA" id="ARBA00023136"/>
    </source>
</evidence>
<dbReference type="Pfam" id="PF03982">
    <property type="entry name" value="DAGAT"/>
    <property type="match status" value="2"/>
</dbReference>
<dbReference type="GO" id="GO:0005789">
    <property type="term" value="C:endoplasmic reticulum membrane"/>
    <property type="evidence" value="ECO:0007669"/>
    <property type="project" value="UniProtKB-SubCell"/>
</dbReference>
<evidence type="ECO:0000256" key="2">
    <source>
        <dbReference type="ARBA" id="ARBA00005420"/>
    </source>
</evidence>
<organism evidence="12 13">
    <name type="scientific">Culex pipiens pipiens</name>
    <name type="common">Northern house mosquito</name>
    <dbReference type="NCBI Taxonomy" id="38569"/>
    <lineage>
        <taxon>Eukaryota</taxon>
        <taxon>Metazoa</taxon>
        <taxon>Ecdysozoa</taxon>
        <taxon>Arthropoda</taxon>
        <taxon>Hexapoda</taxon>
        <taxon>Insecta</taxon>
        <taxon>Pterygota</taxon>
        <taxon>Neoptera</taxon>
        <taxon>Endopterygota</taxon>
        <taxon>Diptera</taxon>
        <taxon>Nematocera</taxon>
        <taxon>Culicoidea</taxon>
        <taxon>Culicidae</taxon>
        <taxon>Culicinae</taxon>
        <taxon>Culicini</taxon>
        <taxon>Culex</taxon>
        <taxon>Culex</taxon>
    </lineage>
</organism>
<keyword evidence="5" id="KW-0812">Transmembrane</keyword>
<proteinExistence type="inferred from homology"/>
<comment type="caution">
    <text evidence="12">The sequence shown here is derived from an EMBL/GenBank/DDBJ whole genome shotgun (WGS) entry which is preliminary data.</text>
</comment>
<dbReference type="Proteomes" id="UP001562425">
    <property type="component" value="Unassembled WGS sequence"/>
</dbReference>